<dbReference type="InterPro" id="IPR000983">
    <property type="entry name" value="Bac_GSPG_pilin"/>
</dbReference>
<gene>
    <name evidence="7" type="ORF">UW21_C0007G0017</name>
</gene>
<evidence type="ECO:0000256" key="6">
    <source>
        <dbReference type="SAM" id="Phobius"/>
    </source>
</evidence>
<dbReference type="GO" id="GO:0016020">
    <property type="term" value="C:membrane"/>
    <property type="evidence" value="ECO:0007669"/>
    <property type="project" value="UniProtKB-SubCell"/>
</dbReference>
<keyword evidence="4 6" id="KW-1133">Transmembrane helix</keyword>
<evidence type="ECO:0000313" key="8">
    <source>
        <dbReference type="Proteomes" id="UP000034192"/>
    </source>
</evidence>
<sequence>MRIKNGFTLIELLVVVSLIGVLATLVLANLNAARERGRDAQRKSDIRNIQTALRLYYNDYGKYPTSSTNAEISGCGVVGTGVCTWGESEFSAAGSVYMNELPSDPLPNVFYQYAYVDPDNYTLEACLENKSDEKGVDKPGASWCPTNYVYEVKP</sequence>
<accession>A0A0G1GH18</accession>
<dbReference type="Proteomes" id="UP000034192">
    <property type="component" value="Unassembled WGS sequence"/>
</dbReference>
<keyword evidence="3 6" id="KW-0812">Transmembrane</keyword>
<dbReference type="PANTHER" id="PTHR30093:SF44">
    <property type="entry name" value="TYPE II SECRETION SYSTEM CORE PROTEIN G"/>
    <property type="match status" value="1"/>
</dbReference>
<evidence type="ECO:0008006" key="9">
    <source>
        <dbReference type="Google" id="ProtNLM"/>
    </source>
</evidence>
<evidence type="ECO:0000256" key="2">
    <source>
        <dbReference type="ARBA" id="ARBA00022481"/>
    </source>
</evidence>
<organism evidence="7 8">
    <name type="scientific">Candidatus Woesebacteria bacterium GW2011_GWB1_44_11b</name>
    <dbReference type="NCBI Taxonomy" id="1618580"/>
    <lineage>
        <taxon>Bacteria</taxon>
        <taxon>Candidatus Woeseibacteriota</taxon>
    </lineage>
</organism>
<evidence type="ECO:0000256" key="4">
    <source>
        <dbReference type="ARBA" id="ARBA00022989"/>
    </source>
</evidence>
<dbReference type="GO" id="GO:0015627">
    <property type="term" value="C:type II protein secretion system complex"/>
    <property type="evidence" value="ECO:0007669"/>
    <property type="project" value="InterPro"/>
</dbReference>
<dbReference type="PRINTS" id="PR00813">
    <property type="entry name" value="BCTERIALGSPG"/>
</dbReference>
<comment type="subcellular location">
    <subcellularLocation>
        <location evidence="1">Membrane</location>
        <topology evidence="1">Single-pass membrane protein</topology>
    </subcellularLocation>
</comment>
<dbReference type="AlphaFoldDB" id="A0A0G1GH18"/>
<dbReference type="Gene3D" id="3.30.700.10">
    <property type="entry name" value="Glycoprotein, Type 4 Pilin"/>
    <property type="match status" value="1"/>
</dbReference>
<dbReference type="NCBIfam" id="TIGR02532">
    <property type="entry name" value="IV_pilin_GFxxxE"/>
    <property type="match status" value="1"/>
</dbReference>
<reference evidence="7 8" key="1">
    <citation type="journal article" date="2015" name="Nature">
        <title>rRNA introns, odd ribosomes, and small enigmatic genomes across a large radiation of phyla.</title>
        <authorList>
            <person name="Brown C.T."/>
            <person name="Hug L.A."/>
            <person name="Thomas B.C."/>
            <person name="Sharon I."/>
            <person name="Castelle C.J."/>
            <person name="Singh A."/>
            <person name="Wilkins M.J."/>
            <person name="Williams K.H."/>
            <person name="Banfield J.F."/>
        </authorList>
    </citation>
    <scope>NUCLEOTIDE SEQUENCE [LARGE SCALE GENOMIC DNA]</scope>
</reference>
<evidence type="ECO:0000313" key="7">
    <source>
        <dbReference type="EMBL" id="KKT33855.1"/>
    </source>
</evidence>
<keyword evidence="2" id="KW-0488">Methylation</keyword>
<keyword evidence="5 6" id="KW-0472">Membrane</keyword>
<evidence type="ECO:0000256" key="1">
    <source>
        <dbReference type="ARBA" id="ARBA00004167"/>
    </source>
</evidence>
<evidence type="ECO:0000256" key="5">
    <source>
        <dbReference type="ARBA" id="ARBA00023136"/>
    </source>
</evidence>
<dbReference type="InterPro" id="IPR012902">
    <property type="entry name" value="N_methyl_site"/>
</dbReference>
<feature type="transmembrane region" description="Helical" evidence="6">
    <location>
        <begin position="12"/>
        <end position="33"/>
    </location>
</feature>
<dbReference type="InterPro" id="IPR045584">
    <property type="entry name" value="Pilin-like"/>
</dbReference>
<dbReference type="PANTHER" id="PTHR30093">
    <property type="entry name" value="GENERAL SECRETION PATHWAY PROTEIN G"/>
    <property type="match status" value="1"/>
</dbReference>
<dbReference type="EMBL" id="LCHL01000007">
    <property type="protein sequence ID" value="KKT33855.1"/>
    <property type="molecule type" value="Genomic_DNA"/>
</dbReference>
<proteinExistence type="predicted"/>
<comment type="caution">
    <text evidence="7">The sequence shown here is derived from an EMBL/GenBank/DDBJ whole genome shotgun (WGS) entry which is preliminary data.</text>
</comment>
<name>A0A0G1GH18_9BACT</name>
<protein>
    <recommendedName>
        <fullName evidence="9">General secretion pathway protein G</fullName>
    </recommendedName>
</protein>
<dbReference type="SUPFAM" id="SSF54523">
    <property type="entry name" value="Pili subunits"/>
    <property type="match status" value="1"/>
</dbReference>
<evidence type="ECO:0000256" key="3">
    <source>
        <dbReference type="ARBA" id="ARBA00022692"/>
    </source>
</evidence>
<dbReference type="GO" id="GO:0015628">
    <property type="term" value="P:protein secretion by the type II secretion system"/>
    <property type="evidence" value="ECO:0007669"/>
    <property type="project" value="InterPro"/>
</dbReference>
<dbReference type="Pfam" id="PF07963">
    <property type="entry name" value="N_methyl"/>
    <property type="match status" value="1"/>
</dbReference>